<reference evidence="4" key="1">
    <citation type="submission" date="2018-02" db="EMBL/GenBank/DDBJ databases">
        <authorList>
            <person name="Hausmann B."/>
        </authorList>
    </citation>
    <scope>NUCLEOTIDE SEQUENCE [LARGE SCALE GENOMIC DNA]</scope>
    <source>
        <strain evidence="4">Peat soil MAG SbA5</strain>
    </source>
</reference>
<gene>
    <name evidence="3" type="ORF">SBA5_720021</name>
</gene>
<dbReference type="Gene3D" id="3.40.50.410">
    <property type="entry name" value="von Willebrand factor, type A domain"/>
    <property type="match status" value="1"/>
</dbReference>
<evidence type="ECO:0000256" key="2">
    <source>
        <dbReference type="SAM" id="SignalP"/>
    </source>
</evidence>
<evidence type="ECO:0000313" key="3">
    <source>
        <dbReference type="EMBL" id="SPE29850.1"/>
    </source>
</evidence>
<dbReference type="InterPro" id="IPR017802">
    <property type="entry name" value="VWFA-rel_acidobac-type"/>
</dbReference>
<dbReference type="SUPFAM" id="SSF53300">
    <property type="entry name" value="vWA-like"/>
    <property type="match status" value="1"/>
</dbReference>
<feature type="chain" id="PRO_5014750830" description="VWFA domain-containing protein" evidence="2">
    <location>
        <begin position="21"/>
        <end position="364"/>
    </location>
</feature>
<evidence type="ECO:0000313" key="4">
    <source>
        <dbReference type="Proteomes" id="UP000239735"/>
    </source>
</evidence>
<dbReference type="AlphaFoldDB" id="A0A2N9M348"/>
<organism evidence="3 4">
    <name type="scientific">Candidatus Sulfuritelmatomonas gaucii</name>
    <dbReference type="NCBI Taxonomy" id="2043161"/>
    <lineage>
        <taxon>Bacteria</taxon>
        <taxon>Pseudomonadati</taxon>
        <taxon>Acidobacteriota</taxon>
        <taxon>Terriglobia</taxon>
        <taxon>Terriglobales</taxon>
        <taxon>Acidobacteriaceae</taxon>
        <taxon>Candidatus Sulfuritelmatomonas</taxon>
    </lineage>
</organism>
<evidence type="ECO:0000256" key="1">
    <source>
        <dbReference type="SAM" id="MobiDB-lite"/>
    </source>
</evidence>
<dbReference type="NCBIfam" id="TIGR03436">
    <property type="entry name" value="acidobact_VWFA"/>
    <property type="match status" value="1"/>
</dbReference>
<sequence>MRIRLSILATVLFIGLAAHQLVKPQAIPAQEQEPPASSATEPGPPRVTDPSYKIDATLVNVDVLVTDEDGRVLNGLKRGNFRVLDNGSPQKVLDFEPTTAPITIVMLMEYSATSYGYFAGKAADWGTSFLDRLEPRDWIALVTFDLQSKVQVDFTHRQFEVRDAIATLGFPQFGEVNLYDALIDTLDKLDGVRGRKSILLLATGLNSFSAATQDEVSRRLKETDTTIFCVGLAEAEYMQYGGSSMSYLQGKNALSGFAKQTGGLAIFPRFEGELPDIFRSVVGFLRNEYTLTFRPSMESRDGLYHRLKVEIVGPDGKPLKVTNEKDKRRKIEVYAREGYIAPKKESSTSARQPQPVPTRPAGTA</sequence>
<dbReference type="CDD" id="cd00198">
    <property type="entry name" value="vWFA"/>
    <property type="match status" value="1"/>
</dbReference>
<proteinExistence type="predicted"/>
<accession>A0A2N9M348</accession>
<feature type="region of interest" description="Disordered" evidence="1">
    <location>
        <begin position="27"/>
        <end position="50"/>
    </location>
</feature>
<keyword evidence="2" id="KW-0732">Signal</keyword>
<dbReference type="EMBL" id="OKRB01000133">
    <property type="protein sequence ID" value="SPE29850.1"/>
    <property type="molecule type" value="Genomic_DNA"/>
</dbReference>
<feature type="signal peptide" evidence="2">
    <location>
        <begin position="1"/>
        <end position="20"/>
    </location>
</feature>
<feature type="region of interest" description="Disordered" evidence="1">
    <location>
        <begin position="342"/>
        <end position="364"/>
    </location>
</feature>
<dbReference type="InterPro" id="IPR036465">
    <property type="entry name" value="vWFA_dom_sf"/>
</dbReference>
<dbReference type="Proteomes" id="UP000239735">
    <property type="component" value="Unassembled WGS sequence"/>
</dbReference>
<protein>
    <recommendedName>
        <fullName evidence="5">VWFA domain-containing protein</fullName>
    </recommendedName>
</protein>
<dbReference type="OrthoDB" id="105939at2"/>
<evidence type="ECO:0008006" key="5">
    <source>
        <dbReference type="Google" id="ProtNLM"/>
    </source>
</evidence>
<feature type="compositionally biased region" description="Low complexity" evidence="1">
    <location>
        <begin position="27"/>
        <end position="36"/>
    </location>
</feature>
<name>A0A2N9M348_9BACT</name>